<feature type="region of interest" description="Disordered" evidence="1">
    <location>
        <begin position="1"/>
        <end position="29"/>
    </location>
</feature>
<gene>
    <name evidence="2" type="ORF">PMIN01_05351</name>
</gene>
<evidence type="ECO:0000313" key="3">
    <source>
        <dbReference type="Proteomes" id="UP000756921"/>
    </source>
</evidence>
<dbReference type="EMBL" id="WJXW01000004">
    <property type="protein sequence ID" value="KAF9737572.1"/>
    <property type="molecule type" value="Genomic_DNA"/>
</dbReference>
<reference evidence="2" key="1">
    <citation type="journal article" date="2020" name="Mol. Plant Microbe Interact.">
        <title>Genome Sequence of the Biocontrol Agent Coniothyrium minitans strain Conio (IMI 134523).</title>
        <authorList>
            <person name="Patel D."/>
            <person name="Shittu T.A."/>
            <person name="Baroncelli R."/>
            <person name="Muthumeenakshi S."/>
            <person name="Osborne T.H."/>
            <person name="Janganan T.K."/>
            <person name="Sreenivasaprasad S."/>
        </authorList>
    </citation>
    <scope>NUCLEOTIDE SEQUENCE</scope>
    <source>
        <strain evidence="2">Conio</strain>
    </source>
</reference>
<feature type="region of interest" description="Disordered" evidence="1">
    <location>
        <begin position="41"/>
        <end position="62"/>
    </location>
</feature>
<name>A0A9P6KSR7_9PLEO</name>
<sequence length="202" mass="21939">MGGAGPPETQRRCRSKPFQVEAESTGAPSAPIALRVRWSPLAAKQSRADSRPPRPTSNGASGRVARLPICPSTCVGVWSVVPSVSPSGLASWSCTRILYLAVPHHLLTTYLLPALLHPLCAPPISPRQPPPAPASPLDERTCLIARNLPHLLPFSRLLAACLLLHRNQDSRRRRPVSRHALIAIAACVDRQRSIHLVRRPGF</sequence>
<comment type="caution">
    <text evidence="2">The sequence shown here is derived from an EMBL/GenBank/DDBJ whole genome shotgun (WGS) entry which is preliminary data.</text>
</comment>
<protein>
    <submittedName>
        <fullName evidence="2">Uncharacterized protein</fullName>
    </submittedName>
</protein>
<keyword evidence="3" id="KW-1185">Reference proteome</keyword>
<dbReference type="Proteomes" id="UP000756921">
    <property type="component" value="Unassembled WGS sequence"/>
</dbReference>
<dbReference type="AlphaFoldDB" id="A0A9P6KSR7"/>
<evidence type="ECO:0000313" key="2">
    <source>
        <dbReference type="EMBL" id="KAF9737572.1"/>
    </source>
</evidence>
<evidence type="ECO:0000256" key="1">
    <source>
        <dbReference type="SAM" id="MobiDB-lite"/>
    </source>
</evidence>
<organism evidence="2 3">
    <name type="scientific">Paraphaeosphaeria minitans</name>
    <dbReference type="NCBI Taxonomy" id="565426"/>
    <lineage>
        <taxon>Eukaryota</taxon>
        <taxon>Fungi</taxon>
        <taxon>Dikarya</taxon>
        <taxon>Ascomycota</taxon>
        <taxon>Pezizomycotina</taxon>
        <taxon>Dothideomycetes</taxon>
        <taxon>Pleosporomycetidae</taxon>
        <taxon>Pleosporales</taxon>
        <taxon>Massarineae</taxon>
        <taxon>Didymosphaeriaceae</taxon>
        <taxon>Paraphaeosphaeria</taxon>
    </lineage>
</organism>
<proteinExistence type="predicted"/>
<accession>A0A9P6KSR7</accession>